<gene>
    <name evidence="5" type="ORF">CDQ84_14515</name>
</gene>
<dbReference type="PROSITE" id="PS01124">
    <property type="entry name" value="HTH_ARAC_FAMILY_2"/>
    <property type="match status" value="1"/>
</dbReference>
<dbReference type="Pfam" id="PF12833">
    <property type="entry name" value="HTH_18"/>
    <property type="match status" value="1"/>
</dbReference>
<feature type="domain" description="HTH araC/xylS-type" evidence="4">
    <location>
        <begin position="196"/>
        <end position="293"/>
    </location>
</feature>
<dbReference type="InterPro" id="IPR009057">
    <property type="entry name" value="Homeodomain-like_sf"/>
</dbReference>
<evidence type="ECO:0000259" key="4">
    <source>
        <dbReference type="PROSITE" id="PS01124"/>
    </source>
</evidence>
<protein>
    <submittedName>
        <fullName evidence="5">AraC family transcriptional regulator</fullName>
    </submittedName>
</protein>
<dbReference type="AlphaFoldDB" id="A0A2K2F2D4"/>
<dbReference type="Gene3D" id="2.60.120.10">
    <property type="entry name" value="Jelly Rolls"/>
    <property type="match status" value="1"/>
</dbReference>
<evidence type="ECO:0000256" key="3">
    <source>
        <dbReference type="ARBA" id="ARBA00023163"/>
    </source>
</evidence>
<dbReference type="PROSITE" id="PS00041">
    <property type="entry name" value="HTH_ARAC_FAMILY_1"/>
    <property type="match status" value="1"/>
</dbReference>
<comment type="caution">
    <text evidence="5">The sequence shown here is derived from an EMBL/GenBank/DDBJ whole genome shotgun (WGS) entry which is preliminary data.</text>
</comment>
<name>A0A2K2F2D4_9CLOT</name>
<organism evidence="5 6">
    <name type="scientific">Clostridium thermosuccinogenes</name>
    <dbReference type="NCBI Taxonomy" id="84032"/>
    <lineage>
        <taxon>Bacteria</taxon>
        <taxon>Bacillati</taxon>
        <taxon>Bacillota</taxon>
        <taxon>Clostridia</taxon>
        <taxon>Eubacteriales</taxon>
        <taxon>Clostridiaceae</taxon>
        <taxon>Clostridium</taxon>
    </lineage>
</organism>
<dbReference type="SUPFAM" id="SSF51215">
    <property type="entry name" value="Regulatory protein AraC"/>
    <property type="match status" value="1"/>
</dbReference>
<dbReference type="OrthoDB" id="9816335at2"/>
<dbReference type="SMART" id="SM00342">
    <property type="entry name" value="HTH_ARAC"/>
    <property type="match status" value="1"/>
</dbReference>
<dbReference type="Proteomes" id="UP000236151">
    <property type="component" value="Unassembled WGS sequence"/>
</dbReference>
<dbReference type="GO" id="GO:0003700">
    <property type="term" value="F:DNA-binding transcription factor activity"/>
    <property type="evidence" value="ECO:0007669"/>
    <property type="project" value="InterPro"/>
</dbReference>
<dbReference type="InterPro" id="IPR014710">
    <property type="entry name" value="RmlC-like_jellyroll"/>
</dbReference>
<evidence type="ECO:0000313" key="5">
    <source>
        <dbReference type="EMBL" id="PNT96815.1"/>
    </source>
</evidence>
<dbReference type="Gene3D" id="1.10.10.60">
    <property type="entry name" value="Homeodomain-like"/>
    <property type="match status" value="2"/>
</dbReference>
<dbReference type="EMBL" id="NIOJ01000044">
    <property type="protein sequence ID" value="PNT96815.1"/>
    <property type="molecule type" value="Genomic_DNA"/>
</dbReference>
<reference evidence="5 6" key="1">
    <citation type="submission" date="2017-06" db="EMBL/GenBank/DDBJ databases">
        <title>Investigating the central metabolism of Clostridium thermosuccinogenes.</title>
        <authorList>
            <person name="Koendjbiharie J.G."/>
            <person name="van Kranenburg R."/>
        </authorList>
    </citation>
    <scope>NUCLEOTIDE SEQUENCE [LARGE SCALE GENOMIC DNA]</scope>
    <source>
        <strain evidence="5 6">DSM 5806</strain>
    </source>
</reference>
<dbReference type="KEGG" id="cthd:CDO33_08185"/>
<sequence length="293" mass="33856">MRNIPLLKGDNLFQGNELIYINRSDELQDYNGVMHKHDFIEIAYVIEGEGIHAVGDSRYEVSRGDIVIINYDIPHAFLPKEGRKTLPVVYNCAFKPEFLDASLISSSHFEDITSSFLLKSLFPEDFAPGPDIKLKDADFNEVGEIFRKMYTEYKLKKKGCYLILRAHLIELVVKIFRYMEKESKSKAVNRNSLIVESAVEYLKSNYNTDVKLEDIALQSFISKNYFSRLFKEITGINFSDYVQKLRISEACRLLKETDMKIVDIASSVGINDIKFFYKVFRKVTGKTPGDYRK</sequence>
<evidence type="ECO:0000313" key="6">
    <source>
        <dbReference type="Proteomes" id="UP000236151"/>
    </source>
</evidence>
<keyword evidence="2" id="KW-0238">DNA-binding</keyword>
<dbReference type="InterPro" id="IPR003313">
    <property type="entry name" value="AraC-bd"/>
</dbReference>
<proteinExistence type="predicted"/>
<dbReference type="InterPro" id="IPR018060">
    <property type="entry name" value="HTH_AraC"/>
</dbReference>
<keyword evidence="1" id="KW-0805">Transcription regulation</keyword>
<dbReference type="SUPFAM" id="SSF46689">
    <property type="entry name" value="Homeodomain-like"/>
    <property type="match status" value="2"/>
</dbReference>
<evidence type="ECO:0000256" key="2">
    <source>
        <dbReference type="ARBA" id="ARBA00023125"/>
    </source>
</evidence>
<dbReference type="GO" id="GO:0043565">
    <property type="term" value="F:sequence-specific DNA binding"/>
    <property type="evidence" value="ECO:0007669"/>
    <property type="project" value="InterPro"/>
</dbReference>
<dbReference type="RefSeq" id="WP_103082455.1">
    <property type="nucleotide sequence ID" value="NZ_CP021850.1"/>
</dbReference>
<dbReference type="InterPro" id="IPR018062">
    <property type="entry name" value="HTH_AraC-typ_CS"/>
</dbReference>
<dbReference type="PANTHER" id="PTHR43280:SF2">
    <property type="entry name" value="HTH-TYPE TRANSCRIPTIONAL REGULATOR EXSA"/>
    <property type="match status" value="1"/>
</dbReference>
<evidence type="ECO:0000256" key="1">
    <source>
        <dbReference type="ARBA" id="ARBA00023015"/>
    </source>
</evidence>
<dbReference type="PANTHER" id="PTHR43280">
    <property type="entry name" value="ARAC-FAMILY TRANSCRIPTIONAL REGULATOR"/>
    <property type="match status" value="1"/>
</dbReference>
<keyword evidence="6" id="KW-1185">Reference proteome</keyword>
<accession>A0A2K2F2D4</accession>
<dbReference type="InterPro" id="IPR037923">
    <property type="entry name" value="HTH-like"/>
</dbReference>
<keyword evidence="3" id="KW-0804">Transcription</keyword>
<dbReference type="Pfam" id="PF02311">
    <property type="entry name" value="AraC_binding"/>
    <property type="match status" value="1"/>
</dbReference>